<gene>
    <name evidence="2" type="ORF">I1A42_08180</name>
</gene>
<dbReference type="InterPro" id="IPR045865">
    <property type="entry name" value="ACT-like_dom_sf"/>
</dbReference>
<dbReference type="Proteomes" id="UP000597206">
    <property type="component" value="Unassembled WGS sequence"/>
</dbReference>
<comment type="caution">
    <text evidence="2">The sequence shown here is derived from an EMBL/GenBank/DDBJ whole genome shotgun (WGS) entry which is preliminary data.</text>
</comment>
<sequence length="127" mass="13609">MKDLCIVQDSDPTILIEVGEALGNSGVNIEGLSLSTLGNKSVVHFLVNDEQAAIKALEPTVLDIESVSDVFILFKDQKQVTGKPGSFGGICKLLTDNGLTIKFGYPAENNRFVFGVDNIVKAKQLLA</sequence>
<dbReference type="EMBL" id="JADPMR010000001">
    <property type="protein sequence ID" value="MBF9000537.1"/>
    <property type="molecule type" value="Genomic_DNA"/>
</dbReference>
<evidence type="ECO:0000313" key="2">
    <source>
        <dbReference type="EMBL" id="MBF9000537.1"/>
    </source>
</evidence>
<protein>
    <recommendedName>
        <fullName evidence="1">ACT domain-containing protein</fullName>
    </recommendedName>
</protein>
<dbReference type="PROSITE" id="PS51671">
    <property type="entry name" value="ACT"/>
    <property type="match status" value="1"/>
</dbReference>
<evidence type="ECO:0000259" key="1">
    <source>
        <dbReference type="PROSITE" id="PS51671"/>
    </source>
</evidence>
<dbReference type="RefSeq" id="WP_196123177.1">
    <property type="nucleotide sequence ID" value="NZ_JADPMR010000001.1"/>
</dbReference>
<organism evidence="2 3">
    <name type="scientific">Vibrio nitrifigilis</name>
    <dbReference type="NCBI Taxonomy" id="2789781"/>
    <lineage>
        <taxon>Bacteria</taxon>
        <taxon>Pseudomonadati</taxon>
        <taxon>Pseudomonadota</taxon>
        <taxon>Gammaproteobacteria</taxon>
        <taxon>Vibrionales</taxon>
        <taxon>Vibrionaceae</taxon>
        <taxon>Vibrio</taxon>
    </lineage>
</organism>
<proteinExistence type="predicted"/>
<evidence type="ECO:0000313" key="3">
    <source>
        <dbReference type="Proteomes" id="UP000597206"/>
    </source>
</evidence>
<dbReference type="InterPro" id="IPR002912">
    <property type="entry name" value="ACT_dom"/>
</dbReference>
<feature type="domain" description="ACT" evidence="1">
    <location>
        <begin position="3"/>
        <end position="82"/>
    </location>
</feature>
<reference evidence="2 3" key="1">
    <citation type="submission" date="2020-11" db="EMBL/GenBank/DDBJ databases">
        <title>Vibrio nitrifigilis sp. nov., a marine nitrogen-fixing bacterium isolated from the lagoon sediment of an islet inside an atoll.</title>
        <authorList>
            <person name="Wang L.-T."/>
            <person name="Shieh W.Y."/>
        </authorList>
    </citation>
    <scope>NUCLEOTIDE SEQUENCE [LARGE SCALE GENOMIC DNA]</scope>
    <source>
        <strain evidence="2 3">NFV-1</strain>
    </source>
</reference>
<name>A0ABS0GDU9_9VIBR</name>
<dbReference type="Gene3D" id="3.30.2130.10">
    <property type="entry name" value="VC0802-like"/>
    <property type="match status" value="1"/>
</dbReference>
<accession>A0ABS0GDU9</accession>
<dbReference type="SUPFAM" id="SSF55021">
    <property type="entry name" value="ACT-like"/>
    <property type="match status" value="1"/>
</dbReference>
<keyword evidence="3" id="KW-1185">Reference proteome</keyword>